<organism evidence="4 5">
    <name type="scientific">Candidatus Aquirickettsiella gammari</name>
    <dbReference type="NCBI Taxonomy" id="2016198"/>
    <lineage>
        <taxon>Bacteria</taxon>
        <taxon>Pseudomonadati</taxon>
        <taxon>Pseudomonadota</taxon>
        <taxon>Gammaproteobacteria</taxon>
        <taxon>Legionellales</taxon>
        <taxon>Coxiellaceae</taxon>
        <taxon>Candidatus Aquirickettsiella</taxon>
    </lineage>
</organism>
<keyword evidence="3" id="KW-1133">Transmembrane helix</keyword>
<keyword evidence="3" id="KW-0812">Transmembrane</keyword>
<evidence type="ECO:0008006" key="6">
    <source>
        <dbReference type="Google" id="ProtNLM"/>
    </source>
</evidence>
<accession>A0A370CK17</accession>
<evidence type="ECO:0000256" key="3">
    <source>
        <dbReference type="SAM" id="Phobius"/>
    </source>
</evidence>
<reference evidence="4 5" key="2">
    <citation type="journal article" date="2018" name="J. Invertebr. Pathol.">
        <title>'Candidatus Aquirickettsiella gammari' (Gammaproteobacteria: Legionellales: Coxiellaceae): A bacterial pathogen of the freshwater crustacean Gammarus fossarum (Malacostraca: Amphipoda).</title>
        <authorList>
            <person name="Bojko J."/>
            <person name="Dunn A.M."/>
            <person name="Stebbing P.D."/>
            <person name="van Aerle R."/>
            <person name="Bacela-Spychalska K."/>
            <person name="Bean T.P."/>
            <person name="Urrutia A."/>
            <person name="Stentiford G.D."/>
        </authorList>
    </citation>
    <scope>NUCLEOTIDE SEQUENCE [LARGE SCALE GENOMIC DNA]</scope>
    <source>
        <strain evidence="4">RA15029</strain>
    </source>
</reference>
<evidence type="ECO:0000313" key="5">
    <source>
        <dbReference type="Proteomes" id="UP000226429"/>
    </source>
</evidence>
<evidence type="ECO:0000313" key="4">
    <source>
        <dbReference type="EMBL" id="RDH40784.1"/>
    </source>
</evidence>
<keyword evidence="5" id="KW-1185">Reference proteome</keyword>
<feature type="region of interest" description="Disordered" evidence="2">
    <location>
        <begin position="1"/>
        <end position="32"/>
    </location>
</feature>
<dbReference type="AlphaFoldDB" id="A0A370CK17"/>
<evidence type="ECO:0000256" key="1">
    <source>
        <dbReference type="SAM" id="Coils"/>
    </source>
</evidence>
<evidence type="ECO:0000256" key="2">
    <source>
        <dbReference type="SAM" id="MobiDB-lite"/>
    </source>
</evidence>
<feature type="compositionally biased region" description="Polar residues" evidence="2">
    <location>
        <begin position="16"/>
        <end position="32"/>
    </location>
</feature>
<keyword evidence="3" id="KW-0472">Membrane</keyword>
<dbReference type="Proteomes" id="UP000226429">
    <property type="component" value="Unassembled WGS sequence"/>
</dbReference>
<gene>
    <name evidence="4" type="ORF">CFE62_002325</name>
</gene>
<name>A0A370CK17_9COXI</name>
<dbReference type="EMBL" id="NMOS02000004">
    <property type="protein sequence ID" value="RDH40784.1"/>
    <property type="molecule type" value="Genomic_DNA"/>
</dbReference>
<comment type="caution">
    <text evidence="4">The sequence shown here is derived from an EMBL/GenBank/DDBJ whole genome shotgun (WGS) entry which is preliminary data.</text>
</comment>
<sequence>MDKKIHDQDAEEEYKLQSSQRESGAHFSEQNNSSETASAILEKTKRQHIFLVLILILASLGAYKVVNRLMQGASSRVKMATKLAKPALPTVPAAVQANNVIANRFTHLELQQRDLKSDFQAFDSELSDVKSTLAELNMRFAQINDQMQTLHMQQEAFLQKQQKAESKIIARKKAAPKPIYFVRAIIPGRVWLTMQDGSTLTLGRGDKLSGYGFITAIDPKQGTVTLSSGAVIGYNPDDR</sequence>
<keyword evidence="1" id="KW-0175">Coiled coil</keyword>
<proteinExistence type="predicted"/>
<protein>
    <recommendedName>
        <fullName evidence="6">Type IV secretion protein IcmG</fullName>
    </recommendedName>
</protein>
<feature type="coiled-coil region" evidence="1">
    <location>
        <begin position="126"/>
        <end position="153"/>
    </location>
</feature>
<feature type="transmembrane region" description="Helical" evidence="3">
    <location>
        <begin position="48"/>
        <end position="66"/>
    </location>
</feature>
<reference evidence="4 5" key="1">
    <citation type="journal article" date="2017" name="Int. J. Syst. Evol. Microbiol.">
        <title>Aquarickettsiella crustaci n. gen. n. sp. (Gammaproteobacteria: Legionellales: Coxiellaceae); a bacterial pathogen of the freshwater crustacean: Gammarus fossarum (Malacostraca: Amphipoda).</title>
        <authorList>
            <person name="Bojko J."/>
            <person name="Dunn A.M."/>
            <person name="Stebbing P.D."/>
            <person name="Van Aerle R."/>
            <person name="Bacela-Spychalska K."/>
            <person name="Bean T.P."/>
            <person name="Stentiford G.D."/>
        </authorList>
    </citation>
    <scope>NUCLEOTIDE SEQUENCE [LARGE SCALE GENOMIC DNA]</scope>
    <source>
        <strain evidence="4">RA15029</strain>
    </source>
</reference>